<comment type="caution">
    <text evidence="2">The sequence shown here is derived from an EMBL/GenBank/DDBJ whole genome shotgun (WGS) entry which is preliminary data.</text>
</comment>
<evidence type="ECO:0000256" key="1">
    <source>
        <dbReference type="SAM" id="MobiDB-lite"/>
    </source>
</evidence>
<organism evidence="2 3">
    <name type="scientific">Trypanosoma rangeli</name>
    <dbReference type="NCBI Taxonomy" id="5698"/>
    <lineage>
        <taxon>Eukaryota</taxon>
        <taxon>Discoba</taxon>
        <taxon>Euglenozoa</taxon>
        <taxon>Kinetoplastea</taxon>
        <taxon>Metakinetoplastina</taxon>
        <taxon>Trypanosomatida</taxon>
        <taxon>Trypanosomatidae</taxon>
        <taxon>Trypanosoma</taxon>
        <taxon>Herpetosoma</taxon>
    </lineage>
</organism>
<feature type="region of interest" description="Disordered" evidence="1">
    <location>
        <begin position="1"/>
        <end position="24"/>
    </location>
</feature>
<protein>
    <submittedName>
        <fullName evidence="2">Uncharacterized protein</fullName>
    </submittedName>
</protein>
<evidence type="ECO:0000313" key="3">
    <source>
        <dbReference type="Proteomes" id="UP000283634"/>
    </source>
</evidence>
<name>A0A422MPW2_TRYRA</name>
<evidence type="ECO:0000313" key="2">
    <source>
        <dbReference type="EMBL" id="RNE95256.1"/>
    </source>
</evidence>
<dbReference type="AlphaFoldDB" id="A0A422MPW2"/>
<dbReference type="RefSeq" id="XP_029233198.1">
    <property type="nucleotide sequence ID" value="XM_029386942.1"/>
</dbReference>
<keyword evidence="3" id="KW-1185">Reference proteome</keyword>
<proteinExistence type="predicted"/>
<sequence>MRRAPALSATSRGQAKKGNGPKQDWVTSGLARFGRQCGNACFPGKRDKTAAIDTTAERSHRCFVRGGWRRVSQFTAAGPGALPKSAPKSTPTQNGAPEIPQWNLTRRVWAFSMLDRLGGAHEFKEARVPLLGGGRAIRHQSRRGERGSQRAANTASV</sequence>
<dbReference type="EMBL" id="MKGL01000904">
    <property type="protein sequence ID" value="RNE95256.1"/>
    <property type="molecule type" value="Genomic_DNA"/>
</dbReference>
<dbReference type="Proteomes" id="UP000283634">
    <property type="component" value="Unassembled WGS sequence"/>
</dbReference>
<dbReference type="GeneID" id="40334245"/>
<feature type="region of interest" description="Disordered" evidence="1">
    <location>
        <begin position="76"/>
        <end position="100"/>
    </location>
</feature>
<feature type="region of interest" description="Disordered" evidence="1">
    <location>
        <begin position="134"/>
        <end position="157"/>
    </location>
</feature>
<gene>
    <name evidence="2" type="ORF">TraAM80_10312</name>
</gene>
<reference evidence="2 3" key="1">
    <citation type="journal article" date="2018" name="BMC Genomics">
        <title>Genomic comparison of Trypanosoma conorhini and Trypanosoma rangeli to Trypanosoma cruzi strains of high and low virulence.</title>
        <authorList>
            <person name="Bradwell K.R."/>
            <person name="Koparde V.N."/>
            <person name="Matveyev A.V."/>
            <person name="Serrano M.G."/>
            <person name="Alves J.M."/>
            <person name="Parikh H."/>
            <person name="Huang B."/>
            <person name="Lee V."/>
            <person name="Espinosa-Alvarez O."/>
            <person name="Ortiz P.A."/>
            <person name="Costa-Martins A.G."/>
            <person name="Teixeira M.M."/>
            <person name="Buck G.A."/>
        </authorList>
    </citation>
    <scope>NUCLEOTIDE SEQUENCE [LARGE SCALE GENOMIC DNA]</scope>
    <source>
        <strain evidence="2 3">AM80</strain>
    </source>
</reference>
<accession>A0A422MPW2</accession>